<keyword evidence="1" id="KW-0175">Coiled coil</keyword>
<evidence type="ECO:0000256" key="2">
    <source>
        <dbReference type="SAM" id="SignalP"/>
    </source>
</evidence>
<evidence type="ECO:0000256" key="1">
    <source>
        <dbReference type="SAM" id="Coils"/>
    </source>
</evidence>
<proteinExistence type="predicted"/>
<evidence type="ECO:0000313" key="3">
    <source>
        <dbReference type="EMBL" id="UPK71411.1"/>
    </source>
</evidence>
<evidence type="ECO:0008006" key="5">
    <source>
        <dbReference type="Google" id="ProtNLM"/>
    </source>
</evidence>
<dbReference type="RefSeq" id="WP_247813489.1">
    <property type="nucleotide sequence ID" value="NZ_CP095855.1"/>
</dbReference>
<gene>
    <name evidence="3" type="ORF">MYF79_08990</name>
</gene>
<feature type="coiled-coil region" evidence="1">
    <location>
        <begin position="16"/>
        <end position="43"/>
    </location>
</feature>
<dbReference type="EMBL" id="CP095855">
    <property type="protein sequence ID" value="UPK71411.1"/>
    <property type="molecule type" value="Genomic_DNA"/>
</dbReference>
<reference evidence="3 4" key="1">
    <citation type="submission" date="2022-04" db="EMBL/GenBank/DDBJ databases">
        <title>The arsenic-methylating capacity of Chitinophaga filiformis YT5 during chitin decomposition.</title>
        <authorList>
            <person name="Chen G."/>
            <person name="Liang Y."/>
        </authorList>
    </citation>
    <scope>NUCLEOTIDE SEQUENCE [LARGE SCALE GENOMIC DNA]</scope>
    <source>
        <strain evidence="3 4">YT5</strain>
    </source>
</reference>
<feature type="chain" id="PRO_5045267604" description="DUF4468 domain-containing protein" evidence="2">
    <location>
        <begin position="18"/>
        <end position="176"/>
    </location>
</feature>
<keyword evidence="4" id="KW-1185">Reference proteome</keyword>
<feature type="signal peptide" evidence="2">
    <location>
        <begin position="1"/>
        <end position="17"/>
    </location>
</feature>
<keyword evidence="2" id="KW-0732">Signal</keyword>
<sequence length="176" mass="20976">MRRILSFLLLLNLQAFAQTDNALQHIKERYQEVNKNISSYRMARVDLPDISTEGADLEGYFTGDTLQLMVHTIYGEMGKMRLEVYYEKGAPVFYYDRDYKYEVPMYDSTFEQHKMAVKEYRGYFYKGKMIRLIDEKNLIFTKRDEEFIKTEQEYLKSAADLYKIIFAHRSSGVSRE</sequence>
<protein>
    <recommendedName>
        <fullName evidence="5">DUF4468 domain-containing protein</fullName>
    </recommendedName>
</protein>
<organism evidence="3 4">
    <name type="scientific">Chitinophaga filiformis</name>
    <name type="common">Myxococcus filiformis</name>
    <name type="synonym">Flexibacter filiformis</name>
    <dbReference type="NCBI Taxonomy" id="104663"/>
    <lineage>
        <taxon>Bacteria</taxon>
        <taxon>Pseudomonadati</taxon>
        <taxon>Bacteroidota</taxon>
        <taxon>Chitinophagia</taxon>
        <taxon>Chitinophagales</taxon>
        <taxon>Chitinophagaceae</taxon>
        <taxon>Chitinophaga</taxon>
    </lineage>
</organism>
<accession>A0ABY4I9G6</accession>
<name>A0ABY4I9G6_CHIFI</name>
<evidence type="ECO:0000313" key="4">
    <source>
        <dbReference type="Proteomes" id="UP000830198"/>
    </source>
</evidence>
<dbReference type="Proteomes" id="UP000830198">
    <property type="component" value="Chromosome"/>
</dbReference>